<feature type="domain" description="Glycoside hydrolase family 2 catalytic" evidence="5">
    <location>
        <begin position="366"/>
        <end position="504"/>
    </location>
</feature>
<dbReference type="Gene3D" id="2.60.40.10">
    <property type="entry name" value="Immunoglobulins"/>
    <property type="match status" value="1"/>
</dbReference>
<accession>A0ABT3TKZ3</accession>
<keyword evidence="3" id="KW-0326">Glycosidase</keyword>
<evidence type="ECO:0000259" key="5">
    <source>
        <dbReference type="Pfam" id="PF02836"/>
    </source>
</evidence>
<keyword evidence="2" id="KW-0378">Hydrolase</keyword>
<dbReference type="Proteomes" id="UP001143362">
    <property type="component" value="Unassembled WGS sequence"/>
</dbReference>
<feature type="domain" description="Glycosyl hydrolases family 2 sugar binding" evidence="6">
    <location>
        <begin position="117"/>
        <end position="186"/>
    </location>
</feature>
<evidence type="ECO:0000259" key="4">
    <source>
        <dbReference type="Pfam" id="PF00703"/>
    </source>
</evidence>
<dbReference type="PANTHER" id="PTHR42732">
    <property type="entry name" value="BETA-GALACTOSIDASE"/>
    <property type="match status" value="1"/>
</dbReference>
<evidence type="ECO:0000259" key="6">
    <source>
        <dbReference type="Pfam" id="PF02837"/>
    </source>
</evidence>
<dbReference type="SUPFAM" id="SSF49785">
    <property type="entry name" value="Galactose-binding domain-like"/>
    <property type="match status" value="1"/>
</dbReference>
<evidence type="ECO:0000256" key="3">
    <source>
        <dbReference type="ARBA" id="ARBA00023295"/>
    </source>
</evidence>
<dbReference type="Gene3D" id="3.20.20.80">
    <property type="entry name" value="Glycosidases"/>
    <property type="match status" value="1"/>
</dbReference>
<keyword evidence="8" id="KW-1185">Reference proteome</keyword>
<comment type="similarity">
    <text evidence="1">Belongs to the glycosyl hydrolase 2 family.</text>
</comment>
<reference evidence="7" key="1">
    <citation type="submission" date="2019-02" db="EMBL/GenBank/DDBJ databases">
        <authorList>
            <person name="Li S.-H."/>
        </authorList>
    </citation>
    <scope>NUCLEOTIDE SEQUENCE</scope>
    <source>
        <strain evidence="7">IMCC14734</strain>
    </source>
</reference>
<feature type="domain" description="Glycoside hydrolase family 2 immunoglobulin-like beta-sandwich" evidence="4">
    <location>
        <begin position="231"/>
        <end position="323"/>
    </location>
</feature>
<gene>
    <name evidence="7" type="ORF">EYC98_18820</name>
</gene>
<dbReference type="InterPro" id="IPR006102">
    <property type="entry name" value="Ig-like_GH2"/>
</dbReference>
<dbReference type="InterPro" id="IPR006104">
    <property type="entry name" value="Glyco_hydro_2_N"/>
</dbReference>
<evidence type="ECO:0000313" key="8">
    <source>
        <dbReference type="Proteomes" id="UP001143362"/>
    </source>
</evidence>
<dbReference type="EMBL" id="SHNN01000004">
    <property type="protein sequence ID" value="MCX2982920.1"/>
    <property type="molecule type" value="Genomic_DNA"/>
</dbReference>
<dbReference type="SUPFAM" id="SSF49303">
    <property type="entry name" value="beta-Galactosidase/glucuronidase domain"/>
    <property type="match status" value="1"/>
</dbReference>
<dbReference type="InterPro" id="IPR008979">
    <property type="entry name" value="Galactose-bd-like_sf"/>
</dbReference>
<dbReference type="PANTHER" id="PTHR42732:SF2">
    <property type="entry name" value="BETA-MANNOSIDASE"/>
    <property type="match status" value="1"/>
</dbReference>
<dbReference type="Pfam" id="PF02836">
    <property type="entry name" value="Glyco_hydro_2_C"/>
    <property type="match status" value="1"/>
</dbReference>
<evidence type="ECO:0000256" key="1">
    <source>
        <dbReference type="ARBA" id="ARBA00007401"/>
    </source>
</evidence>
<sequence>MQMNKIVARALLVLLIFVAGLALTAGYQLYKFTRPVTVMALSTPWTDKVDKEAPLPEYPRPQLRRDRWQSLNGPWQYAITAREAPVPVDYDGTIVVPFAIESRLSGVQRKLLPQDRLWYRRVFEAPPSHSNERLMLHFGAVDWEAEVWLNGQKMGVHQGGFDPFSFDITQALIEGDAQELVVAVWDPTNKGNGAVGKQHLVPHGIRYTAVSGIWQTVWLEPVPVQHIQKVAVTDTNLTMGAVTLAIEANDIRPGDEVEVQVLADAEVVMTVRDVVQAEGIQMRLAPPGLRAWSPDDPFLYDLQVSLWRDGKLLDTVESYFGAREVAVARDSEGAWRLMLNGSPVFHLGLLDQGWWPDGLYTAPTDEALAFDIEATKRMGFNTIRKHVKVEPARWYWHADRLGVLVWQDMPTGSDRDSSRFAQIFDQLGDFFSAQLFDSRNVSLARSPESADHFRRELSSMVTGLQAFPSIVAWVPFNEAWGQFDTDKILAEVSELDPTRLVDGPSGWTDTGTGDIRDFHMYGREAEFPARQIPGRPLVYGEFGGLGYPVDGHLAVEAGWGYSAFDSQADFEAAYADLLGLIESLLPRGLAGAIYTQTTDVESEINGLITYDRKKFKIPPERLTQINDRLTRWPVLKGSEPLSRD</sequence>
<dbReference type="InterPro" id="IPR013783">
    <property type="entry name" value="Ig-like_fold"/>
</dbReference>
<comment type="caution">
    <text evidence="7">The sequence shown here is derived from an EMBL/GenBank/DDBJ whole genome shotgun (WGS) entry which is preliminary data.</text>
</comment>
<dbReference type="InterPro" id="IPR006103">
    <property type="entry name" value="Glyco_hydro_2_cat"/>
</dbReference>
<name>A0ABT3TKZ3_9GAMM</name>
<organism evidence="7 8">
    <name type="scientific">Candidatus Litorirhabdus singularis</name>
    <dbReference type="NCBI Taxonomy" id="2518993"/>
    <lineage>
        <taxon>Bacteria</taxon>
        <taxon>Pseudomonadati</taxon>
        <taxon>Pseudomonadota</taxon>
        <taxon>Gammaproteobacteria</taxon>
        <taxon>Cellvibrionales</taxon>
        <taxon>Halieaceae</taxon>
        <taxon>Candidatus Litorirhabdus</taxon>
    </lineage>
</organism>
<proteinExistence type="inferred from homology"/>
<dbReference type="InterPro" id="IPR036156">
    <property type="entry name" value="Beta-gal/glucu_dom_sf"/>
</dbReference>
<dbReference type="Pfam" id="PF00703">
    <property type="entry name" value="Glyco_hydro_2"/>
    <property type="match status" value="1"/>
</dbReference>
<dbReference type="SUPFAM" id="SSF51445">
    <property type="entry name" value="(Trans)glycosidases"/>
    <property type="match status" value="1"/>
</dbReference>
<dbReference type="InterPro" id="IPR051913">
    <property type="entry name" value="GH2_Domain-Containing"/>
</dbReference>
<protein>
    <submittedName>
        <fullName evidence="7">Beta-galactosidase</fullName>
    </submittedName>
</protein>
<evidence type="ECO:0000256" key="2">
    <source>
        <dbReference type="ARBA" id="ARBA00022801"/>
    </source>
</evidence>
<dbReference type="Pfam" id="PF02837">
    <property type="entry name" value="Glyco_hydro_2_N"/>
    <property type="match status" value="1"/>
</dbReference>
<evidence type="ECO:0000313" key="7">
    <source>
        <dbReference type="EMBL" id="MCX2982920.1"/>
    </source>
</evidence>
<dbReference type="InterPro" id="IPR017853">
    <property type="entry name" value="GH"/>
</dbReference>
<dbReference type="Gene3D" id="2.60.120.260">
    <property type="entry name" value="Galactose-binding domain-like"/>
    <property type="match status" value="1"/>
</dbReference>